<dbReference type="CDD" id="cd17503">
    <property type="entry name" value="MFS_LmrB_MDR_like"/>
    <property type="match status" value="1"/>
</dbReference>
<dbReference type="PROSITE" id="PS50850">
    <property type="entry name" value="MFS"/>
    <property type="match status" value="1"/>
</dbReference>
<keyword evidence="7 9" id="KW-0472">Membrane</keyword>
<dbReference type="InterPro" id="IPR004638">
    <property type="entry name" value="EmrB-like"/>
</dbReference>
<feature type="region of interest" description="Disordered" evidence="8">
    <location>
        <begin position="33"/>
        <end position="54"/>
    </location>
</feature>
<evidence type="ECO:0000256" key="5">
    <source>
        <dbReference type="ARBA" id="ARBA00022692"/>
    </source>
</evidence>
<dbReference type="InterPro" id="IPR036259">
    <property type="entry name" value="MFS_trans_sf"/>
</dbReference>
<comment type="subcellular location">
    <subcellularLocation>
        <location evidence="1">Cell membrane</location>
        <topology evidence="1">Multi-pass membrane protein</topology>
    </subcellularLocation>
</comment>
<keyword evidence="5 9" id="KW-0812">Transmembrane</keyword>
<dbReference type="Proteomes" id="UP000199087">
    <property type="component" value="Unassembled WGS sequence"/>
</dbReference>
<dbReference type="STRING" id="1499688.BN000_03664"/>
<feature type="transmembrane region" description="Helical" evidence="9">
    <location>
        <begin position="150"/>
        <end position="167"/>
    </location>
</feature>
<dbReference type="AlphaFoldDB" id="A0A0U1P079"/>
<evidence type="ECO:0000256" key="4">
    <source>
        <dbReference type="ARBA" id="ARBA00022475"/>
    </source>
</evidence>
<feature type="transmembrane region" description="Helical" evidence="9">
    <location>
        <begin position="203"/>
        <end position="223"/>
    </location>
</feature>
<evidence type="ECO:0000313" key="11">
    <source>
        <dbReference type="EMBL" id="CRK83674.1"/>
    </source>
</evidence>
<feature type="domain" description="Major facilitator superfamily (MFS) profile" evidence="10">
    <location>
        <begin position="108"/>
        <end position="602"/>
    </location>
</feature>
<dbReference type="InterPro" id="IPR011701">
    <property type="entry name" value="MFS"/>
</dbReference>
<keyword evidence="3" id="KW-0813">Transport</keyword>
<feature type="transmembrane region" description="Helical" evidence="9">
    <location>
        <begin position="579"/>
        <end position="597"/>
    </location>
</feature>
<dbReference type="Pfam" id="PF07690">
    <property type="entry name" value="MFS_1"/>
    <property type="match status" value="1"/>
</dbReference>
<dbReference type="RefSeq" id="WP_090636632.1">
    <property type="nucleotide sequence ID" value="NZ_CVRB01000004.1"/>
</dbReference>
<keyword evidence="6 9" id="KW-1133">Transmembrane helix</keyword>
<dbReference type="EMBL" id="CVRB01000004">
    <property type="protein sequence ID" value="CRK83674.1"/>
    <property type="molecule type" value="Genomic_DNA"/>
</dbReference>
<dbReference type="Gene3D" id="1.20.1720.10">
    <property type="entry name" value="Multidrug resistance protein D"/>
    <property type="match status" value="1"/>
</dbReference>
<feature type="transmembrane region" description="Helical" evidence="9">
    <location>
        <begin position="398"/>
        <end position="419"/>
    </location>
</feature>
<feature type="transmembrane region" description="Helical" evidence="9">
    <location>
        <begin position="174"/>
        <end position="197"/>
    </location>
</feature>
<keyword evidence="12" id="KW-1185">Reference proteome</keyword>
<feature type="transmembrane region" description="Helical" evidence="9">
    <location>
        <begin position="108"/>
        <end position="130"/>
    </location>
</feature>
<dbReference type="PANTHER" id="PTHR42718:SF9">
    <property type="entry name" value="MAJOR FACILITATOR SUPERFAMILY MULTIDRUG TRANSPORTER MFSC"/>
    <property type="match status" value="1"/>
</dbReference>
<feature type="transmembrane region" description="Helical" evidence="9">
    <location>
        <begin position="455"/>
        <end position="473"/>
    </location>
</feature>
<feature type="transmembrane region" description="Helical" evidence="9">
    <location>
        <begin position="319"/>
        <end position="339"/>
    </location>
</feature>
<feature type="transmembrane region" description="Helical" evidence="9">
    <location>
        <begin position="261"/>
        <end position="281"/>
    </location>
</feature>
<name>A0A0U1P079_9BACI</name>
<evidence type="ECO:0000256" key="1">
    <source>
        <dbReference type="ARBA" id="ARBA00004651"/>
    </source>
</evidence>
<evidence type="ECO:0000256" key="6">
    <source>
        <dbReference type="ARBA" id="ARBA00022989"/>
    </source>
</evidence>
<feature type="transmembrane region" description="Helical" evidence="9">
    <location>
        <begin position="293"/>
        <end position="313"/>
    </location>
</feature>
<dbReference type="PANTHER" id="PTHR42718">
    <property type="entry name" value="MAJOR FACILITATOR SUPERFAMILY MULTIDRUG TRANSPORTER MFSC"/>
    <property type="match status" value="1"/>
</dbReference>
<evidence type="ECO:0000256" key="7">
    <source>
        <dbReference type="ARBA" id="ARBA00023136"/>
    </source>
</evidence>
<evidence type="ECO:0000256" key="3">
    <source>
        <dbReference type="ARBA" id="ARBA00022448"/>
    </source>
</evidence>
<dbReference type="SUPFAM" id="SSF103473">
    <property type="entry name" value="MFS general substrate transporter"/>
    <property type="match status" value="1"/>
</dbReference>
<sequence>MTIFITVYIILSILLLLSLNFLFVKKRKGDRSLKNSERRTTPKQDKREDGTTPKQTVIDKSEDLEIQVEELLHESAITEPALEYVEAGVRPKKEEVLSKEKEPSKGKILAALMLGAFVAILNQTLLNVAIPHIMNDLGVSATTVQWLSTGYMLVNGICIPITAYLIEKFGTRKLFITAVFLFTIGSVICSISTNFTLLMIGRIVQASGAGVIMPLLMTVFFTIFPPEKRGTAMGLMGIVMLFAPAIGPTLSGWLIEHYSWRLLFDIVIPIGIVDIILSYLWVRDVTEKTNPKFDFPGFLFSTLGFGFLLYGFSEAGSKGWSSTTVVVSLIIGVIALIMFTIRELTTEKPMLDLRVFKYDIFALTTIISMITNMAMFGAMILIPIYLQNIRGFTSLQSGLILLPGAIAMGIMSPIAGALFDKIGARWLAVTGLIITVITTWQFTDLSMTTAYSHVLLLYVLRMFGMSFLSMTVMTEGLNQLPRHLGAHGTAASNTARQVAGSIGTAFLVTVMSNSQGVHMGDYSNAITSSNPYISSSFSHIGQSIASLAHVPSTVGNQLGTYLIYGQTMQQATIDGINDAFIWATGIAAVALVLAFFIKRARVKEQ</sequence>
<reference evidence="12" key="1">
    <citation type="submission" date="2015-05" db="EMBL/GenBank/DDBJ databases">
        <authorList>
            <person name="Urmite Genomes"/>
        </authorList>
    </citation>
    <scope>NUCLEOTIDE SEQUENCE [LARGE SCALE GENOMIC DNA]</scope>
    <source>
        <strain evidence="12">LF1</strain>
    </source>
</reference>
<protein>
    <submittedName>
        <fullName evidence="11">EmrB/QacA subfamily drug resistance transporter</fullName>
    </submittedName>
</protein>
<dbReference type="Gene3D" id="1.20.1250.20">
    <property type="entry name" value="MFS general substrate transporter like domains"/>
    <property type="match status" value="1"/>
</dbReference>
<dbReference type="OrthoDB" id="9816041at2"/>
<dbReference type="PRINTS" id="PR01036">
    <property type="entry name" value="TCRTETB"/>
</dbReference>
<feature type="transmembrane region" description="Helical" evidence="9">
    <location>
        <begin position="494"/>
        <end position="512"/>
    </location>
</feature>
<keyword evidence="4" id="KW-1003">Cell membrane</keyword>
<organism evidence="11 12">
    <name type="scientific">Neobacillus massiliamazoniensis</name>
    <dbReference type="NCBI Taxonomy" id="1499688"/>
    <lineage>
        <taxon>Bacteria</taxon>
        <taxon>Bacillati</taxon>
        <taxon>Bacillota</taxon>
        <taxon>Bacilli</taxon>
        <taxon>Bacillales</taxon>
        <taxon>Bacillaceae</taxon>
        <taxon>Neobacillus</taxon>
    </lineage>
</organism>
<evidence type="ECO:0000259" key="10">
    <source>
        <dbReference type="PROSITE" id="PS50850"/>
    </source>
</evidence>
<feature type="transmembrane region" description="Helical" evidence="9">
    <location>
        <begin position="6"/>
        <end position="24"/>
    </location>
</feature>
<dbReference type="GO" id="GO:0022857">
    <property type="term" value="F:transmembrane transporter activity"/>
    <property type="evidence" value="ECO:0007669"/>
    <property type="project" value="InterPro"/>
</dbReference>
<evidence type="ECO:0000256" key="8">
    <source>
        <dbReference type="SAM" id="MobiDB-lite"/>
    </source>
</evidence>
<evidence type="ECO:0000256" key="9">
    <source>
        <dbReference type="SAM" id="Phobius"/>
    </source>
</evidence>
<proteinExistence type="inferred from homology"/>
<evidence type="ECO:0000256" key="2">
    <source>
        <dbReference type="ARBA" id="ARBA00008537"/>
    </source>
</evidence>
<feature type="transmembrane region" description="Helical" evidence="9">
    <location>
        <begin position="426"/>
        <end position="443"/>
    </location>
</feature>
<accession>A0A0U1P079</accession>
<dbReference type="NCBIfam" id="TIGR00711">
    <property type="entry name" value="efflux_EmrB"/>
    <property type="match status" value="1"/>
</dbReference>
<evidence type="ECO:0000313" key="12">
    <source>
        <dbReference type="Proteomes" id="UP000199087"/>
    </source>
</evidence>
<gene>
    <name evidence="11" type="ORF">BN000_03664</name>
</gene>
<comment type="similarity">
    <text evidence="2">Belongs to the major facilitator superfamily. EmrB family.</text>
</comment>
<feature type="transmembrane region" description="Helical" evidence="9">
    <location>
        <begin position="360"/>
        <end position="386"/>
    </location>
</feature>
<dbReference type="GO" id="GO:0005886">
    <property type="term" value="C:plasma membrane"/>
    <property type="evidence" value="ECO:0007669"/>
    <property type="project" value="UniProtKB-SubCell"/>
</dbReference>
<dbReference type="InterPro" id="IPR020846">
    <property type="entry name" value="MFS_dom"/>
</dbReference>
<feature type="transmembrane region" description="Helical" evidence="9">
    <location>
        <begin position="235"/>
        <end position="255"/>
    </location>
</feature>